<dbReference type="GO" id="GO:0004222">
    <property type="term" value="F:metalloendopeptidase activity"/>
    <property type="evidence" value="ECO:0007669"/>
    <property type="project" value="TreeGrafter"/>
</dbReference>
<name>F4LR43_TEPAE</name>
<feature type="transmembrane region" description="Helical" evidence="2">
    <location>
        <begin position="36"/>
        <end position="55"/>
    </location>
</feature>
<sequence length="307" mass="34209">MNRFKWPVKLSSCFRKVKDSGNKLVKQVIQLPKKTLFAAFLITLLIITNSFFWWYRATHKGFEFNESANKEPLSEWQIDMNEQVLNEENIEKQYGLNNNTQNLSSSSKEHQEKKEDQQNPVKPSEVAGNLQQQTAFDTEKVKKTKEDGSGNITKAAGEEPEETAVVSAMATMAMPAMGRVTTAFAMDTLIYSKTLEQWNCHSGIDIAADIGTPVKAVLDGTVAEVTNNDPKLGVVIVIDHGGGVKTLYGNLNSDKLVKEGEQVKKGQVISAIGKTAPYEIEDPPHLHFEVLKDGKNIDPQQYLPEIR</sequence>
<keyword evidence="2" id="KW-0472">Membrane</keyword>
<reference evidence="5" key="1">
    <citation type="journal article" date="2013" name="Genome Announc.">
        <title>First genome sequence of a syntrophic acetate-oxidizing bacterium, Tepidanaerobacter acetatoxydans strain Re1.</title>
        <authorList>
            <person name="Manzoor S."/>
            <person name="Bongcam-Rudloff E."/>
            <person name="Schnurer A."/>
            <person name="Muller B."/>
        </authorList>
    </citation>
    <scope>NUCLEOTIDE SEQUENCE [LARGE SCALE GENOMIC DNA]</scope>
    <source>
        <strain evidence="5">Re1</strain>
    </source>
</reference>
<dbReference type="Gene3D" id="2.70.70.10">
    <property type="entry name" value="Glucose Permease (Domain IIA)"/>
    <property type="match status" value="1"/>
</dbReference>
<dbReference type="InterPro" id="IPR016047">
    <property type="entry name" value="M23ase_b-sheet_dom"/>
</dbReference>
<keyword evidence="2" id="KW-1133">Transmembrane helix</keyword>
<accession>L0S5D5</accession>
<dbReference type="Proteomes" id="UP000010802">
    <property type="component" value="Chromosome"/>
</dbReference>
<dbReference type="CDD" id="cd12797">
    <property type="entry name" value="M23_peptidase"/>
    <property type="match status" value="1"/>
</dbReference>
<evidence type="ECO:0000313" key="5">
    <source>
        <dbReference type="Proteomes" id="UP000010802"/>
    </source>
</evidence>
<feature type="compositionally biased region" description="Low complexity" evidence="1">
    <location>
        <begin position="96"/>
        <end position="106"/>
    </location>
</feature>
<dbReference type="PANTHER" id="PTHR21666:SF270">
    <property type="entry name" value="MUREIN HYDROLASE ACTIVATOR ENVC"/>
    <property type="match status" value="1"/>
</dbReference>
<dbReference type="SUPFAM" id="SSF51261">
    <property type="entry name" value="Duplicated hybrid motif"/>
    <property type="match status" value="1"/>
</dbReference>
<dbReference type="InterPro" id="IPR050570">
    <property type="entry name" value="Cell_wall_metabolism_enzyme"/>
</dbReference>
<evidence type="ECO:0000256" key="1">
    <source>
        <dbReference type="SAM" id="MobiDB-lite"/>
    </source>
</evidence>
<feature type="compositionally biased region" description="Basic and acidic residues" evidence="1">
    <location>
        <begin position="137"/>
        <end position="148"/>
    </location>
</feature>
<keyword evidence="5" id="KW-1185">Reference proteome</keyword>
<dbReference type="Pfam" id="PF01551">
    <property type="entry name" value="Peptidase_M23"/>
    <property type="match status" value="1"/>
</dbReference>
<gene>
    <name evidence="4" type="ordered locus">TEPIRE1_2229</name>
</gene>
<dbReference type="STRING" id="1209989.TepRe1_2071"/>
<dbReference type="KEGG" id="tep:TepRe1_2071"/>
<feature type="compositionally biased region" description="Basic and acidic residues" evidence="1">
    <location>
        <begin position="107"/>
        <end position="117"/>
    </location>
</feature>
<dbReference type="InterPro" id="IPR011055">
    <property type="entry name" value="Dup_hybrid_motif"/>
</dbReference>
<protein>
    <submittedName>
        <fullName evidence="4">Peptidase M23</fullName>
    </submittedName>
</protein>
<feature type="domain" description="M23ase beta-sheet core" evidence="3">
    <location>
        <begin position="201"/>
        <end position="299"/>
    </location>
</feature>
<dbReference type="HOGENOM" id="CLU_029425_11_1_9"/>
<dbReference type="PANTHER" id="PTHR21666">
    <property type="entry name" value="PEPTIDASE-RELATED"/>
    <property type="match status" value="1"/>
</dbReference>
<accession>F4LR43</accession>
<evidence type="ECO:0000259" key="3">
    <source>
        <dbReference type="Pfam" id="PF01551"/>
    </source>
</evidence>
<dbReference type="KEGG" id="tae:TepiRe1_2229"/>
<dbReference type="OrthoDB" id="9814460at2"/>
<dbReference type="eggNOG" id="COG0739">
    <property type="taxonomic scope" value="Bacteria"/>
</dbReference>
<dbReference type="PATRIC" id="fig|1209989.3.peg.2568"/>
<feature type="region of interest" description="Disordered" evidence="1">
    <location>
        <begin position="95"/>
        <end position="160"/>
    </location>
</feature>
<keyword evidence="2" id="KW-0812">Transmembrane</keyword>
<dbReference type="AlphaFoldDB" id="F4LR43"/>
<evidence type="ECO:0000313" key="4">
    <source>
        <dbReference type="EMBL" id="CCP27063.1"/>
    </source>
</evidence>
<dbReference type="EMBL" id="HF563609">
    <property type="protein sequence ID" value="CCP27063.1"/>
    <property type="molecule type" value="Genomic_DNA"/>
</dbReference>
<evidence type="ECO:0000256" key="2">
    <source>
        <dbReference type="SAM" id="Phobius"/>
    </source>
</evidence>
<dbReference type="RefSeq" id="WP_013779116.1">
    <property type="nucleotide sequence ID" value="NC_015519.1"/>
</dbReference>
<proteinExistence type="predicted"/>
<organism evidence="4 5">
    <name type="scientific">Tepidanaerobacter acetatoxydans (strain DSM 21804 / JCM 16047 / Re1)</name>
    <dbReference type="NCBI Taxonomy" id="1209989"/>
    <lineage>
        <taxon>Bacteria</taxon>
        <taxon>Bacillati</taxon>
        <taxon>Bacillota</taxon>
        <taxon>Clostridia</taxon>
        <taxon>Thermosediminibacterales</taxon>
        <taxon>Tepidanaerobacteraceae</taxon>
        <taxon>Tepidanaerobacter</taxon>
    </lineage>
</organism>